<proteinExistence type="predicted"/>
<accession>A0A4Y9ELW0</accession>
<protein>
    <submittedName>
        <fullName evidence="2">DUF4345 domain-containing protein</fullName>
    </submittedName>
</protein>
<evidence type="ECO:0000313" key="2">
    <source>
        <dbReference type="EMBL" id="TFU03045.1"/>
    </source>
</evidence>
<reference evidence="2 3" key="1">
    <citation type="submission" date="2019-02" db="EMBL/GenBank/DDBJ databases">
        <title>Polymorphobacter sp. isolated from the lake at the Tibet of China.</title>
        <authorList>
            <person name="Li A."/>
        </authorList>
    </citation>
    <scope>NUCLEOTIDE SEQUENCE [LARGE SCALE GENOMIC DNA]</scope>
    <source>
        <strain evidence="2 3">DJ1R-1</strain>
    </source>
</reference>
<gene>
    <name evidence="2" type="ORF">EUV02_07540</name>
</gene>
<dbReference type="EMBL" id="SIHO01000002">
    <property type="protein sequence ID" value="TFU03045.1"/>
    <property type="molecule type" value="Genomic_DNA"/>
</dbReference>
<evidence type="ECO:0000313" key="3">
    <source>
        <dbReference type="Proteomes" id="UP000297737"/>
    </source>
</evidence>
<sequence>MQIFIRLAIAAQALFMLFVGTLFLLRPVEAAANFALAPLSLLGHATLRADMFGFFVSGALFALYAAWKSVRWPLLVPIALLACAIFGRLVSFMVDGVVPGSVEPIVAEIVMMLIVVTGFRTLPAR</sequence>
<dbReference type="OrthoDB" id="5875348at2"/>
<keyword evidence="1" id="KW-0472">Membrane</keyword>
<feature type="transmembrane region" description="Helical" evidence="1">
    <location>
        <begin position="46"/>
        <end position="67"/>
    </location>
</feature>
<comment type="caution">
    <text evidence="2">The sequence shown here is derived from an EMBL/GenBank/DDBJ whole genome shotgun (WGS) entry which is preliminary data.</text>
</comment>
<dbReference type="AlphaFoldDB" id="A0A4Y9ELW0"/>
<keyword evidence="1" id="KW-1133">Transmembrane helix</keyword>
<feature type="transmembrane region" description="Helical" evidence="1">
    <location>
        <begin position="74"/>
        <end position="93"/>
    </location>
</feature>
<dbReference type="RefSeq" id="WP_135245637.1">
    <property type="nucleotide sequence ID" value="NZ_SIHO01000002.1"/>
</dbReference>
<name>A0A4Y9ELW0_9SPHN</name>
<evidence type="ECO:0000256" key="1">
    <source>
        <dbReference type="SAM" id="Phobius"/>
    </source>
</evidence>
<dbReference type="Proteomes" id="UP000297737">
    <property type="component" value="Unassembled WGS sequence"/>
</dbReference>
<feature type="transmembrane region" description="Helical" evidence="1">
    <location>
        <begin position="105"/>
        <end position="122"/>
    </location>
</feature>
<organism evidence="2 3">
    <name type="scientific">Glacieibacterium arshaanense</name>
    <dbReference type="NCBI Taxonomy" id="2511025"/>
    <lineage>
        <taxon>Bacteria</taxon>
        <taxon>Pseudomonadati</taxon>
        <taxon>Pseudomonadota</taxon>
        <taxon>Alphaproteobacteria</taxon>
        <taxon>Sphingomonadales</taxon>
        <taxon>Sphingosinicellaceae</taxon>
        <taxon>Glacieibacterium</taxon>
    </lineage>
</organism>
<keyword evidence="3" id="KW-1185">Reference proteome</keyword>
<keyword evidence="1" id="KW-0812">Transmembrane</keyword>